<evidence type="ECO:0000313" key="2">
    <source>
        <dbReference type="Proteomes" id="UP001054945"/>
    </source>
</evidence>
<evidence type="ECO:0000313" key="1">
    <source>
        <dbReference type="EMBL" id="GIY36152.1"/>
    </source>
</evidence>
<accession>A0AAV4SUL3</accession>
<protein>
    <submittedName>
        <fullName evidence="1">Uncharacterized protein</fullName>
    </submittedName>
</protein>
<organism evidence="1 2">
    <name type="scientific">Caerostris extrusa</name>
    <name type="common">Bark spider</name>
    <name type="synonym">Caerostris bankana</name>
    <dbReference type="NCBI Taxonomy" id="172846"/>
    <lineage>
        <taxon>Eukaryota</taxon>
        <taxon>Metazoa</taxon>
        <taxon>Ecdysozoa</taxon>
        <taxon>Arthropoda</taxon>
        <taxon>Chelicerata</taxon>
        <taxon>Arachnida</taxon>
        <taxon>Araneae</taxon>
        <taxon>Araneomorphae</taxon>
        <taxon>Entelegynae</taxon>
        <taxon>Araneoidea</taxon>
        <taxon>Araneidae</taxon>
        <taxon>Caerostris</taxon>
    </lineage>
</organism>
<keyword evidence="2" id="KW-1185">Reference proteome</keyword>
<proteinExistence type="predicted"/>
<comment type="caution">
    <text evidence="1">The sequence shown here is derived from an EMBL/GenBank/DDBJ whole genome shotgun (WGS) entry which is preliminary data.</text>
</comment>
<gene>
    <name evidence="1" type="ORF">CEXT_127871</name>
</gene>
<dbReference type="AlphaFoldDB" id="A0AAV4SUL3"/>
<dbReference type="EMBL" id="BPLR01010016">
    <property type="protein sequence ID" value="GIY36152.1"/>
    <property type="molecule type" value="Genomic_DNA"/>
</dbReference>
<name>A0AAV4SUL3_CAEEX</name>
<dbReference type="Proteomes" id="UP001054945">
    <property type="component" value="Unassembled WGS sequence"/>
</dbReference>
<reference evidence="1 2" key="1">
    <citation type="submission" date="2021-06" db="EMBL/GenBank/DDBJ databases">
        <title>Caerostris extrusa draft genome.</title>
        <authorList>
            <person name="Kono N."/>
            <person name="Arakawa K."/>
        </authorList>
    </citation>
    <scope>NUCLEOTIDE SEQUENCE [LARGE SCALE GENOMIC DNA]</scope>
</reference>
<sequence>MNRFMMSSRIIESKTPKLVLLPAPPHLALNSKFASNSFEQMQYIEPPHHISPTPKRRLRFTTNRKNKAQGISNANIDSYPTGTHGIRILHRGNRERYIRKDIQGYSNLNIFQLPQLRNSGNKMAKFVGKEYFDAFV</sequence>